<evidence type="ECO:0000256" key="1">
    <source>
        <dbReference type="HAMAP-Rule" id="MF_00095"/>
    </source>
</evidence>
<dbReference type="GO" id="GO:0003677">
    <property type="term" value="F:DNA binding"/>
    <property type="evidence" value="ECO:0007669"/>
    <property type="project" value="InterPro"/>
</dbReference>
<name>A0A3S4XPH6_9RHOB</name>
<dbReference type="Pfam" id="PF03749">
    <property type="entry name" value="SfsA"/>
    <property type="match status" value="1"/>
</dbReference>
<dbReference type="InterPro" id="IPR040452">
    <property type="entry name" value="SfsA_C"/>
</dbReference>
<feature type="domain" description="SfsA N-terminal OB" evidence="3">
    <location>
        <begin position="13"/>
        <end position="74"/>
    </location>
</feature>
<dbReference type="RefSeq" id="WP_128489875.1">
    <property type="nucleotide sequence ID" value="NZ_JBHLXB010000035.1"/>
</dbReference>
<dbReference type="PANTHER" id="PTHR30545:SF2">
    <property type="entry name" value="SUGAR FERMENTATION STIMULATION PROTEIN A"/>
    <property type="match status" value="1"/>
</dbReference>
<dbReference type="InterPro" id="IPR005224">
    <property type="entry name" value="SfsA"/>
</dbReference>
<protein>
    <recommendedName>
        <fullName evidence="1">Sugar fermentation stimulation protein homolog</fullName>
    </recommendedName>
</protein>
<gene>
    <name evidence="1 4" type="primary">sfsA</name>
    <name evidence="4" type="ORF">EP867_12895</name>
</gene>
<evidence type="ECO:0000259" key="3">
    <source>
        <dbReference type="Pfam" id="PF17746"/>
    </source>
</evidence>
<dbReference type="InterPro" id="IPR041465">
    <property type="entry name" value="SfsA_N"/>
</dbReference>
<dbReference type="AlphaFoldDB" id="A0A3S4XPH6"/>
<comment type="similarity">
    <text evidence="1">Belongs to the SfsA family.</text>
</comment>
<organism evidence="4 5">
    <name type="scientific">Falsigemmobacter intermedius</name>
    <dbReference type="NCBI Taxonomy" id="1553448"/>
    <lineage>
        <taxon>Bacteria</taxon>
        <taxon>Pseudomonadati</taxon>
        <taxon>Pseudomonadota</taxon>
        <taxon>Alphaproteobacteria</taxon>
        <taxon>Rhodobacterales</taxon>
        <taxon>Paracoccaceae</taxon>
        <taxon>Falsigemmobacter</taxon>
    </lineage>
</organism>
<reference evidence="4 5" key="1">
    <citation type="journal article" date="2015" name="Int. J. Syst. Evol. Microbiol.">
        <title>Gemmobacter intermedius sp. nov., isolated from a white stork (Ciconia ciconia).</title>
        <authorList>
            <person name="Kampfer P."/>
            <person name="Jerzak L."/>
            <person name="Wilharm G."/>
            <person name="Golke J."/>
            <person name="Busse H.J."/>
            <person name="Glaeser S.P."/>
        </authorList>
    </citation>
    <scope>NUCLEOTIDE SEQUENCE [LARGE SCALE GENOMIC DNA]</scope>
    <source>
        <strain evidence="4 5">119/4</strain>
    </source>
</reference>
<dbReference type="HAMAP" id="MF_00095">
    <property type="entry name" value="SfsA"/>
    <property type="match status" value="1"/>
</dbReference>
<proteinExistence type="inferred from homology"/>
<evidence type="ECO:0000259" key="2">
    <source>
        <dbReference type="Pfam" id="PF03749"/>
    </source>
</evidence>
<sequence>MQFPRPLTEARLLRRYKRFLADVVLPDGAEVTIHCPNPGAMTGLAEPGMRVWIAPSRPGSKLAWGWKLAELPQGGMAVIDTSLANGVVAEALGAGLITGLPAFSGFRPEVRMDADSRIDFCLTTAEGPFWLEVKSVTLARQAGLAEFPDSRTARGAKHLEGLRAARLRGEGAAMLYLLSRSACDRITIAGDIDPAYARAFAEARAAGVQMLGLACDISPEGVTARRMVPVI</sequence>
<dbReference type="Proteomes" id="UP000287168">
    <property type="component" value="Unassembled WGS sequence"/>
</dbReference>
<dbReference type="Gene3D" id="3.40.1350.60">
    <property type="match status" value="1"/>
</dbReference>
<dbReference type="OrthoDB" id="9802365at2"/>
<evidence type="ECO:0000313" key="4">
    <source>
        <dbReference type="EMBL" id="RWY40015.1"/>
    </source>
</evidence>
<dbReference type="CDD" id="cd22359">
    <property type="entry name" value="SfsA-like_bacterial"/>
    <property type="match status" value="1"/>
</dbReference>
<accession>A0A3S4XPH6</accession>
<comment type="caution">
    <text evidence="4">The sequence shown here is derived from an EMBL/GenBank/DDBJ whole genome shotgun (WGS) entry which is preliminary data.</text>
</comment>
<dbReference type="PANTHER" id="PTHR30545">
    <property type="entry name" value="SUGAR FERMENTATION STIMULATION PROTEIN A"/>
    <property type="match status" value="1"/>
</dbReference>
<dbReference type="Gene3D" id="2.40.50.580">
    <property type="match status" value="1"/>
</dbReference>
<dbReference type="EMBL" id="SBLC01000018">
    <property type="protein sequence ID" value="RWY40015.1"/>
    <property type="molecule type" value="Genomic_DNA"/>
</dbReference>
<keyword evidence="5" id="KW-1185">Reference proteome</keyword>
<dbReference type="Pfam" id="PF17746">
    <property type="entry name" value="SfsA_N"/>
    <property type="match status" value="1"/>
</dbReference>
<evidence type="ECO:0000313" key="5">
    <source>
        <dbReference type="Proteomes" id="UP000287168"/>
    </source>
</evidence>
<feature type="domain" description="Sugar fermentation stimulation protein C-terminal" evidence="2">
    <location>
        <begin position="83"/>
        <end position="220"/>
    </location>
</feature>
<dbReference type="NCBIfam" id="TIGR00230">
    <property type="entry name" value="sfsA"/>
    <property type="match status" value="1"/>
</dbReference>